<dbReference type="InterPro" id="IPR015424">
    <property type="entry name" value="PyrdxlP-dep_Trfase"/>
</dbReference>
<gene>
    <name evidence="8" type="ORF">FDF74_03060</name>
</gene>
<evidence type="ECO:0000256" key="2">
    <source>
        <dbReference type="ARBA" id="ARBA00007441"/>
    </source>
</evidence>
<name>A0A6M0R9D3_9CLOT</name>
<dbReference type="NCBIfam" id="NF005744">
    <property type="entry name" value="PRK07568.1"/>
    <property type="match status" value="1"/>
</dbReference>
<evidence type="ECO:0000259" key="7">
    <source>
        <dbReference type="Pfam" id="PF00155"/>
    </source>
</evidence>
<dbReference type="CDD" id="cd00609">
    <property type="entry name" value="AAT_like"/>
    <property type="match status" value="1"/>
</dbReference>
<comment type="cofactor">
    <cofactor evidence="1 6">
        <name>pyridoxal 5'-phosphate</name>
        <dbReference type="ChEBI" id="CHEBI:597326"/>
    </cofactor>
</comment>
<dbReference type="AlphaFoldDB" id="A0A6M0R9D3"/>
<evidence type="ECO:0000256" key="4">
    <source>
        <dbReference type="ARBA" id="ARBA00022679"/>
    </source>
</evidence>
<dbReference type="SUPFAM" id="SSF53383">
    <property type="entry name" value="PLP-dependent transferases"/>
    <property type="match status" value="1"/>
</dbReference>
<dbReference type="GO" id="GO:0008483">
    <property type="term" value="F:transaminase activity"/>
    <property type="evidence" value="ECO:0007669"/>
    <property type="project" value="UniProtKB-KW"/>
</dbReference>
<dbReference type="InterPro" id="IPR015421">
    <property type="entry name" value="PyrdxlP-dep_Trfase_major"/>
</dbReference>
<keyword evidence="3 6" id="KW-0032">Aminotransferase</keyword>
<dbReference type="InterPro" id="IPR004838">
    <property type="entry name" value="NHTrfase_class1_PyrdxlP-BS"/>
</dbReference>
<comment type="caution">
    <text evidence="8">The sequence shown here is derived from an EMBL/GenBank/DDBJ whole genome shotgun (WGS) entry which is preliminary data.</text>
</comment>
<reference evidence="8 9" key="1">
    <citation type="submission" date="2019-04" db="EMBL/GenBank/DDBJ databases">
        <title>Genome sequencing of Clostridium botulinum Groups I-IV and Clostridium butyricum.</title>
        <authorList>
            <person name="Brunt J."/>
            <person name="Van Vliet A.H.M."/>
            <person name="Stringer S.C."/>
            <person name="Carter A.T."/>
            <person name="Peck M.W."/>
        </authorList>
    </citation>
    <scope>NUCLEOTIDE SEQUENCE [LARGE SCALE GENOMIC DNA]</scope>
    <source>
        <strain evidence="8 9">IFR 18/094</strain>
    </source>
</reference>
<dbReference type="EMBL" id="SXDP01000002">
    <property type="protein sequence ID" value="NEZ46189.1"/>
    <property type="molecule type" value="Genomic_DNA"/>
</dbReference>
<evidence type="ECO:0000313" key="8">
    <source>
        <dbReference type="EMBL" id="NEZ46189.1"/>
    </source>
</evidence>
<organism evidence="8 9">
    <name type="scientific">Clostridium niameyense</name>
    <dbReference type="NCBI Taxonomy" id="1622073"/>
    <lineage>
        <taxon>Bacteria</taxon>
        <taxon>Bacillati</taxon>
        <taxon>Bacillota</taxon>
        <taxon>Clostridia</taxon>
        <taxon>Eubacteriales</taxon>
        <taxon>Clostridiaceae</taxon>
        <taxon>Clostridium</taxon>
    </lineage>
</organism>
<evidence type="ECO:0000256" key="6">
    <source>
        <dbReference type="RuleBase" id="RU000481"/>
    </source>
</evidence>
<keyword evidence="5" id="KW-0663">Pyridoxal phosphate</keyword>
<dbReference type="RefSeq" id="WP_163248501.1">
    <property type="nucleotide sequence ID" value="NZ_SXDP01000002.1"/>
</dbReference>
<comment type="similarity">
    <text evidence="2 6">Belongs to the class-I pyridoxal-phosphate-dependent aminotransferase family.</text>
</comment>
<dbReference type="GO" id="GO:0006520">
    <property type="term" value="P:amino acid metabolic process"/>
    <property type="evidence" value="ECO:0007669"/>
    <property type="project" value="InterPro"/>
</dbReference>
<dbReference type="InterPro" id="IPR004839">
    <property type="entry name" value="Aminotransferase_I/II_large"/>
</dbReference>
<sequence>MNFSERISKMQFSPIRKLAPYAAEAKKKGIHVYHLNIGQPDIKTPECFTEGIKSFNETVLKYTASQGMDPLLESFIKYYKQWNIDFDKDELLITNGGSEAIQLSLMALCDVGDEIIIPEPFYTNYNGFAQSAGVEVVPFLTKAEDGFHLPKKEEILNKITDKTRAILISNPGNPTGVVYSYEELRMLADIVKEKDLFLIADEVYREFVYDNLKYTSAMYLEDIRERLIIIDSVSKRYSACGARIGVIASKNKELIHQILKLCQSRLCVPTVEQLGAANLINTPESYFKEVREEYENRRNIMFEGLKNIPGVVCEKPTGAFYIVAKLPVKNAEDFAKWLLEEFNYDHKTVMVAPAEGFYATSGLGIDEIRLSYCLKGEDLKEAMELLKIAIEKYNNR</sequence>
<dbReference type="PANTHER" id="PTHR46383">
    <property type="entry name" value="ASPARTATE AMINOTRANSFERASE"/>
    <property type="match status" value="1"/>
</dbReference>
<protein>
    <recommendedName>
        <fullName evidence="6">Aminotransferase</fullName>
        <ecNumber evidence="6">2.6.1.-</ecNumber>
    </recommendedName>
</protein>
<dbReference type="EC" id="2.6.1.-" evidence="6"/>
<dbReference type="PRINTS" id="PR00753">
    <property type="entry name" value="ACCSYNTHASE"/>
</dbReference>
<dbReference type="Pfam" id="PF00155">
    <property type="entry name" value="Aminotran_1_2"/>
    <property type="match status" value="1"/>
</dbReference>
<dbReference type="PROSITE" id="PS00105">
    <property type="entry name" value="AA_TRANSFER_CLASS_1"/>
    <property type="match status" value="1"/>
</dbReference>
<dbReference type="InterPro" id="IPR050596">
    <property type="entry name" value="AspAT/PAT-like"/>
</dbReference>
<dbReference type="Gene3D" id="3.40.640.10">
    <property type="entry name" value="Type I PLP-dependent aspartate aminotransferase-like (Major domain)"/>
    <property type="match status" value="1"/>
</dbReference>
<dbReference type="Proteomes" id="UP000473885">
    <property type="component" value="Unassembled WGS sequence"/>
</dbReference>
<evidence type="ECO:0000313" key="9">
    <source>
        <dbReference type="Proteomes" id="UP000473885"/>
    </source>
</evidence>
<keyword evidence="9" id="KW-1185">Reference proteome</keyword>
<evidence type="ECO:0000256" key="1">
    <source>
        <dbReference type="ARBA" id="ARBA00001933"/>
    </source>
</evidence>
<accession>A0A6M0R9D3</accession>
<evidence type="ECO:0000256" key="3">
    <source>
        <dbReference type="ARBA" id="ARBA00022576"/>
    </source>
</evidence>
<dbReference type="GO" id="GO:0030170">
    <property type="term" value="F:pyridoxal phosphate binding"/>
    <property type="evidence" value="ECO:0007669"/>
    <property type="project" value="InterPro"/>
</dbReference>
<dbReference type="InterPro" id="IPR015422">
    <property type="entry name" value="PyrdxlP-dep_Trfase_small"/>
</dbReference>
<evidence type="ECO:0000256" key="5">
    <source>
        <dbReference type="ARBA" id="ARBA00022898"/>
    </source>
</evidence>
<keyword evidence="4 6" id="KW-0808">Transferase</keyword>
<feature type="domain" description="Aminotransferase class I/classII large" evidence="7">
    <location>
        <begin position="32"/>
        <end position="384"/>
    </location>
</feature>
<proteinExistence type="inferred from homology"/>
<dbReference type="Gene3D" id="3.90.1150.10">
    <property type="entry name" value="Aspartate Aminotransferase, domain 1"/>
    <property type="match status" value="1"/>
</dbReference>